<dbReference type="EMBL" id="PQVW01000004">
    <property type="protein sequence ID" value="POZ24212.1"/>
    <property type="molecule type" value="Genomic_DNA"/>
</dbReference>
<keyword evidence="3" id="KW-1185">Reference proteome</keyword>
<organism evidence="2 3">
    <name type="scientific">Lelliottia aquatilis</name>
    <dbReference type="NCBI Taxonomy" id="2080838"/>
    <lineage>
        <taxon>Bacteria</taxon>
        <taxon>Pseudomonadati</taxon>
        <taxon>Pseudomonadota</taxon>
        <taxon>Gammaproteobacteria</taxon>
        <taxon>Enterobacterales</taxon>
        <taxon>Enterobacteriaceae</taxon>
        <taxon>Lelliottia</taxon>
    </lineage>
</organism>
<gene>
    <name evidence="2" type="ORF">C3712_08370</name>
</gene>
<feature type="compositionally biased region" description="Low complexity" evidence="1">
    <location>
        <begin position="59"/>
        <end position="68"/>
    </location>
</feature>
<comment type="caution">
    <text evidence="2">The sequence shown here is derived from an EMBL/GenBank/DDBJ whole genome shotgun (WGS) entry which is preliminary data.</text>
</comment>
<evidence type="ECO:0008006" key="4">
    <source>
        <dbReference type="Google" id="ProtNLM"/>
    </source>
</evidence>
<feature type="region of interest" description="Disordered" evidence="1">
    <location>
        <begin position="47"/>
        <end position="68"/>
    </location>
</feature>
<accession>A0ABX5A3D1</accession>
<reference evidence="2 3" key="1">
    <citation type="submission" date="2018-02" db="EMBL/GenBank/DDBJ databases">
        <title>Lelliotia aquatilis sp. nov., isolated from drinking water.</title>
        <authorList>
            <person name="Kaempfer P."/>
            <person name="Glaeser S."/>
            <person name="Exner M."/>
            <person name="Doijad S."/>
            <person name="Chakraborty T."/>
        </authorList>
    </citation>
    <scope>NUCLEOTIDE SEQUENCE [LARGE SCALE GENOMIC DNA]</scope>
    <source>
        <strain evidence="2 3">6331-17</strain>
    </source>
</reference>
<protein>
    <recommendedName>
        <fullName evidence="4">Phage protein</fullName>
    </recommendedName>
</protein>
<sequence length="68" mass="8100">MTMKESWFHHSDCTTQQADELLAQYRRRGVLAERSLNPDYITWTVSAKLPESKNPPRPNNRWQNRVWG</sequence>
<proteinExistence type="predicted"/>
<dbReference type="Proteomes" id="UP000237025">
    <property type="component" value="Unassembled WGS sequence"/>
</dbReference>
<dbReference type="RefSeq" id="WP_103948526.1">
    <property type="nucleotide sequence ID" value="NZ_PQVT01000004.1"/>
</dbReference>
<evidence type="ECO:0000256" key="1">
    <source>
        <dbReference type="SAM" id="MobiDB-lite"/>
    </source>
</evidence>
<name>A0ABX5A3D1_9ENTR</name>
<evidence type="ECO:0000313" key="2">
    <source>
        <dbReference type="EMBL" id="POZ24212.1"/>
    </source>
</evidence>
<evidence type="ECO:0000313" key="3">
    <source>
        <dbReference type="Proteomes" id="UP000237025"/>
    </source>
</evidence>